<keyword evidence="2" id="KW-1003">Cell membrane</keyword>
<feature type="compositionally biased region" description="Basic residues" evidence="7">
    <location>
        <begin position="118"/>
        <end position="129"/>
    </location>
</feature>
<evidence type="ECO:0000256" key="2">
    <source>
        <dbReference type="ARBA" id="ARBA00022475"/>
    </source>
</evidence>
<keyword evidence="5" id="KW-0472">Membrane</keyword>
<organism evidence="8 9">
    <name type="scientific">Nocardia stercoris</name>
    <dbReference type="NCBI Taxonomy" id="2483361"/>
    <lineage>
        <taxon>Bacteria</taxon>
        <taxon>Bacillati</taxon>
        <taxon>Actinomycetota</taxon>
        <taxon>Actinomycetes</taxon>
        <taxon>Mycobacteriales</taxon>
        <taxon>Nocardiaceae</taxon>
        <taxon>Nocardia</taxon>
    </lineage>
</organism>
<evidence type="ECO:0000256" key="1">
    <source>
        <dbReference type="ARBA" id="ARBA00004533"/>
    </source>
</evidence>
<dbReference type="Proteomes" id="UP000279275">
    <property type="component" value="Unassembled WGS sequence"/>
</dbReference>
<feature type="region of interest" description="Disordered" evidence="7">
    <location>
        <begin position="75"/>
        <end position="148"/>
    </location>
</feature>
<evidence type="ECO:0000256" key="4">
    <source>
        <dbReference type="ARBA" id="ARBA00022679"/>
    </source>
</evidence>
<reference evidence="8 9" key="1">
    <citation type="submission" date="2018-10" db="EMBL/GenBank/DDBJ databases">
        <title>Isolation from cow dung.</title>
        <authorList>
            <person name="Ling L."/>
        </authorList>
    </citation>
    <scope>NUCLEOTIDE SEQUENCE [LARGE SCALE GENOMIC DNA]</scope>
    <source>
        <strain evidence="8 9">NEAU-LL90</strain>
    </source>
</reference>
<evidence type="ECO:0000256" key="5">
    <source>
        <dbReference type="ARBA" id="ARBA00023136"/>
    </source>
</evidence>
<evidence type="ECO:0000256" key="6">
    <source>
        <dbReference type="ARBA" id="ARBA00023315"/>
    </source>
</evidence>
<dbReference type="EMBL" id="RFFH01000024">
    <property type="protein sequence ID" value="RMI28204.1"/>
    <property type="molecule type" value="Genomic_DNA"/>
</dbReference>
<dbReference type="GO" id="GO:0009247">
    <property type="term" value="P:glycolipid biosynthetic process"/>
    <property type="evidence" value="ECO:0007669"/>
    <property type="project" value="UniProtKB-ARBA"/>
</dbReference>
<keyword evidence="6" id="KW-0012">Acyltransferase</keyword>
<protein>
    <submittedName>
        <fullName evidence="8">Uncharacterized protein</fullName>
    </submittedName>
</protein>
<dbReference type="InterPro" id="IPR004960">
    <property type="entry name" value="LipA_acyltrans"/>
</dbReference>
<evidence type="ECO:0000313" key="8">
    <source>
        <dbReference type="EMBL" id="RMI28204.1"/>
    </source>
</evidence>
<name>A0A3M2KTE4_9NOCA</name>
<keyword evidence="3" id="KW-0997">Cell inner membrane</keyword>
<comment type="subcellular location">
    <subcellularLocation>
        <location evidence="1">Cell inner membrane</location>
    </subcellularLocation>
</comment>
<evidence type="ECO:0000313" key="9">
    <source>
        <dbReference type="Proteomes" id="UP000279275"/>
    </source>
</evidence>
<feature type="compositionally biased region" description="Basic and acidic residues" evidence="7">
    <location>
        <begin position="132"/>
        <end position="144"/>
    </location>
</feature>
<keyword evidence="4" id="KW-0808">Transferase</keyword>
<dbReference type="GO" id="GO:0005886">
    <property type="term" value="C:plasma membrane"/>
    <property type="evidence" value="ECO:0007669"/>
    <property type="project" value="UniProtKB-SubCell"/>
</dbReference>
<proteinExistence type="predicted"/>
<dbReference type="OrthoDB" id="9803456at2"/>
<dbReference type="GO" id="GO:0016746">
    <property type="term" value="F:acyltransferase activity"/>
    <property type="evidence" value="ECO:0007669"/>
    <property type="project" value="UniProtKB-KW"/>
</dbReference>
<evidence type="ECO:0000256" key="7">
    <source>
        <dbReference type="SAM" id="MobiDB-lite"/>
    </source>
</evidence>
<dbReference type="AlphaFoldDB" id="A0A3M2KTE4"/>
<accession>A0A3M2KTE4</accession>
<comment type="caution">
    <text evidence="8">The sequence shown here is derived from an EMBL/GenBank/DDBJ whole genome shotgun (WGS) entry which is preliminary data.</text>
</comment>
<dbReference type="Pfam" id="PF03279">
    <property type="entry name" value="Lip_A_acyltrans"/>
    <property type="match status" value="1"/>
</dbReference>
<gene>
    <name evidence="8" type="ORF">EBN03_31225</name>
</gene>
<evidence type="ECO:0000256" key="3">
    <source>
        <dbReference type="ARBA" id="ARBA00022519"/>
    </source>
</evidence>
<sequence length="168" mass="18638">MPAGPAQLPIDTGAPLLPVHRWLTPDGWGFHVSAPIGTTDGVQATTQALADRFAIGIAAHPADWHMLQPVWNADHRAREQARSSPHHRSGRDRATSSPSSRRVPQLEPVGREADRTNSHRHLPRRRRPAVRVVDDPIDRPDPYGRHSRQIWELSSQIGGYGPPHAMSK</sequence>
<keyword evidence="9" id="KW-1185">Reference proteome</keyword>